<feature type="compositionally biased region" description="Low complexity" evidence="1">
    <location>
        <begin position="397"/>
        <end position="412"/>
    </location>
</feature>
<feature type="chain" id="PRO_5028799040" evidence="2">
    <location>
        <begin position="28"/>
        <end position="494"/>
    </location>
</feature>
<dbReference type="OrthoDB" id="5365350at2759"/>
<evidence type="ECO:0000256" key="1">
    <source>
        <dbReference type="SAM" id="MobiDB-lite"/>
    </source>
</evidence>
<reference evidence="3 4" key="1">
    <citation type="submission" date="2020-01" db="EMBL/GenBank/DDBJ databases">
        <authorList>
            <person name="Palmer J.M."/>
        </authorList>
    </citation>
    <scope>NUCLEOTIDE SEQUENCE [LARGE SCALE GENOMIC DNA]</scope>
    <source>
        <strain evidence="3 4">TWF970</strain>
    </source>
</reference>
<feature type="compositionally biased region" description="Polar residues" evidence="1">
    <location>
        <begin position="413"/>
        <end position="424"/>
    </location>
</feature>
<evidence type="ECO:0000313" key="4">
    <source>
        <dbReference type="Proteomes" id="UP000474640"/>
    </source>
</evidence>
<dbReference type="AlphaFoldDB" id="A0A7C8RDS2"/>
<organism evidence="3 4">
    <name type="scientific">Orbilia oligospora</name>
    <name type="common">Nematode-trapping fungus</name>
    <name type="synonym">Arthrobotrys oligospora</name>
    <dbReference type="NCBI Taxonomy" id="2813651"/>
    <lineage>
        <taxon>Eukaryota</taxon>
        <taxon>Fungi</taxon>
        <taxon>Dikarya</taxon>
        <taxon>Ascomycota</taxon>
        <taxon>Pezizomycotina</taxon>
        <taxon>Orbiliomycetes</taxon>
        <taxon>Orbiliales</taxon>
        <taxon>Orbiliaceae</taxon>
        <taxon>Orbilia</taxon>
    </lineage>
</organism>
<name>A0A7C8RDS2_ORBOL</name>
<gene>
    <name evidence="3" type="ORF">TWF970_002706</name>
</gene>
<evidence type="ECO:0000313" key="3">
    <source>
        <dbReference type="EMBL" id="KAF3280485.1"/>
    </source>
</evidence>
<comment type="caution">
    <text evidence="3">The sequence shown here is derived from an EMBL/GenBank/DDBJ whole genome shotgun (WGS) entry which is preliminary data.</text>
</comment>
<feature type="region of interest" description="Disordered" evidence="1">
    <location>
        <begin position="397"/>
        <end position="426"/>
    </location>
</feature>
<protein>
    <submittedName>
        <fullName evidence="3">Uncharacterized protein</fullName>
    </submittedName>
</protein>
<keyword evidence="2" id="KW-0732">Signal</keyword>
<accession>A0A7C8RDS2</accession>
<evidence type="ECO:0000256" key="2">
    <source>
        <dbReference type="SAM" id="SignalP"/>
    </source>
</evidence>
<sequence length="494" mass="55195">MKSTTLVTKNFSRISLLLLPLIRTASGFYLEAAVSQGAYFTRPYPLKSGNGKPEVKGLYECIRASDLLLSNPTEGIAVWNRPGSQPTLAVALYYGSSCSKSHIGKAKPRVMMLLDPDRIRGVHVVNFKVYGISPECKSWQGVRIREELRFGGALYGYDPSKLRPGSIVHWNEAGIRSIETEATKWINAIPYEPLTSKRYISQYLREVVETHVNPEVAMDPVREDTKIVMRNINGFLGITGDAIKDHPLAKEYLPQLKLEIDDGYEPLIVATEGLGSNIQIGEVGPAVAEQSKKINPLIWNLEALIANKRATAEDIANQEIPMGELLDSFNLVPDTPSEKRGWYLRFESLMTYNLQVLANAWRIFWAWERAQNELNLARQGVRVGAGGMSQTEVLDLNGSQNTGRRQNGRNQNVASAQGMTSQLDPNRVEIEEEVGRHEGQEVRDGVHGTDDTINEELDEEIDLEEPSSIEELLDDDYFPMDIGSQTISETSEKF</sequence>
<proteinExistence type="predicted"/>
<dbReference type="Proteomes" id="UP000474640">
    <property type="component" value="Unassembled WGS sequence"/>
</dbReference>
<dbReference type="EMBL" id="JAABOJ010000018">
    <property type="protein sequence ID" value="KAF3280485.1"/>
    <property type="molecule type" value="Genomic_DNA"/>
</dbReference>
<feature type="signal peptide" evidence="2">
    <location>
        <begin position="1"/>
        <end position="27"/>
    </location>
</feature>